<comment type="catalytic activity">
    <reaction evidence="7">
        <text>holo-[D-alanyl-carrier protein] + D-alanine + ATP = D-alanyl-[D-alanyl-carrier protein] + AMP + diphosphate</text>
        <dbReference type="Rhea" id="RHEA:55132"/>
        <dbReference type="Rhea" id="RHEA-COMP:14102"/>
        <dbReference type="Rhea" id="RHEA-COMP:14103"/>
        <dbReference type="ChEBI" id="CHEBI:30616"/>
        <dbReference type="ChEBI" id="CHEBI:33019"/>
        <dbReference type="ChEBI" id="CHEBI:57416"/>
        <dbReference type="ChEBI" id="CHEBI:64479"/>
        <dbReference type="ChEBI" id="CHEBI:138620"/>
        <dbReference type="ChEBI" id="CHEBI:456215"/>
        <dbReference type="EC" id="6.2.1.54"/>
    </reaction>
</comment>
<dbReference type="SUPFAM" id="SSF56801">
    <property type="entry name" value="Acetyl-CoA synthetase-like"/>
    <property type="match status" value="1"/>
</dbReference>
<protein>
    <recommendedName>
        <fullName evidence="7">D-alanine--D-alanyl carrier protein ligase</fullName>
        <shortName evidence="7">DCL</shortName>
        <ecNumber evidence="7">6.2.1.54</ecNumber>
    </recommendedName>
    <alternativeName>
        <fullName evidence="7">D-alanine--poly(phosphoribitol) ligase subunit 1</fullName>
    </alternativeName>
    <alternativeName>
        <fullName evidence="7">D-alanine-activating enzyme</fullName>
        <shortName evidence="7">DAE</shortName>
    </alternativeName>
</protein>
<dbReference type="Pfam" id="PF00501">
    <property type="entry name" value="AMP-binding"/>
    <property type="match status" value="1"/>
</dbReference>
<dbReference type="InterPro" id="IPR010071">
    <property type="entry name" value="AA_adenyl_dom"/>
</dbReference>
<dbReference type="RefSeq" id="WP_185373906.1">
    <property type="nucleotide sequence ID" value="NZ_JAARMW010000003.1"/>
</dbReference>
<dbReference type="GO" id="GO:0047473">
    <property type="term" value="F:D-alanine [D-alanyl carrier protein] ligase activity"/>
    <property type="evidence" value="ECO:0007669"/>
    <property type="project" value="UniProtKB-UniRule"/>
</dbReference>
<evidence type="ECO:0000259" key="9">
    <source>
        <dbReference type="Pfam" id="PF13193"/>
    </source>
</evidence>
<comment type="caution">
    <text evidence="7">Lacks conserved residue(s) required for the propagation of feature annotation.</text>
</comment>
<dbReference type="GO" id="GO:0070395">
    <property type="term" value="P:lipoteichoic acid biosynthetic process"/>
    <property type="evidence" value="ECO:0007669"/>
    <property type="project" value="UniProtKB-UniRule"/>
</dbReference>
<comment type="similarity">
    <text evidence="6 7">Belongs to the ATP-dependent AMP-binding enzyme family. DltA subfamily.</text>
</comment>
<gene>
    <name evidence="7 10" type="primary">dltA</name>
    <name evidence="10" type="ORF">HB759_09205</name>
</gene>
<comment type="subcellular location">
    <subcellularLocation>
        <location evidence="7">Cytoplasm</location>
    </subcellularLocation>
</comment>
<feature type="domain" description="AMP-dependent synthetase/ligase" evidence="8">
    <location>
        <begin position="15"/>
        <end position="368"/>
    </location>
</feature>
<keyword evidence="3 7" id="KW-0547">Nucleotide-binding</keyword>
<accession>A0A7X0WEC6</accession>
<sequence>MSVSFFTTSINERIDEWAAKTPNNSCYDYQGEQLSYKELKEQSDALATFLMKELKSDAPVLVYGHMQAQQIVAFVACSKAGRAYVPIDLSMPVDRIKQITEVAQPELILCTEVLEEDAMTVGVGILAPEELQAVINNYRGHEPAPSQCVTADQNYYIIFTSGSTGVPKGVQISHNNLVSFTNWILQDFGIHEGARFLNQAPYSFDLSVMDLYPCLLAGGTLVPLDKTVSANLKSLYETIPTLGINVWVSTPSFVDICLMDANFNGETNPSITHFLFCGEVLTKETARTLTTRFPNATVYNTYGPTEATVAVTNVVIDETNIDTYPSLPLGRIKPDTKLAIMDEDGLLLPEGEKGEIVLIGPSVSKGYLNEPEKTTAVFYADDLFQAYKTGDCGVIIDGMLFFQGRLDFQIKLHGYRIELEDIENNLKEVSYIRSCIVVPKTREGKVDSLVAFVVPSDHDFEKEYKLSAAIKKELAESMPSYMIPRKWVYKTEFPLTMNGKIDRKQLSSEVNT</sequence>
<comment type="pathway">
    <text evidence="7">Cell wall biogenesis; lipoteichoic acid biosynthesis.</text>
</comment>
<feature type="binding site" evidence="7">
    <location>
        <position position="205"/>
    </location>
    <ligand>
        <name>D-alanine</name>
        <dbReference type="ChEBI" id="CHEBI:57416"/>
    </ligand>
</feature>
<feature type="binding site" evidence="7">
    <location>
        <begin position="160"/>
        <end position="161"/>
    </location>
    <ligand>
        <name>ATP</name>
        <dbReference type="ChEBI" id="CHEBI:30616"/>
    </ligand>
</feature>
<keyword evidence="4 7" id="KW-0067">ATP-binding</keyword>
<dbReference type="FunFam" id="3.30.300.30:FF:000012">
    <property type="entry name" value="D-alanine--D-alanyl carrier protein ligase"/>
    <property type="match status" value="1"/>
</dbReference>
<dbReference type="NCBIfam" id="NF003417">
    <property type="entry name" value="PRK04813.1"/>
    <property type="match status" value="1"/>
</dbReference>
<feature type="binding site" evidence="7">
    <location>
        <position position="391"/>
    </location>
    <ligand>
        <name>ATP</name>
        <dbReference type="ChEBI" id="CHEBI:30616"/>
    </ligand>
</feature>
<organism evidence="10 11">
    <name type="scientific">Listeria booriae</name>
    <dbReference type="NCBI Taxonomy" id="1552123"/>
    <lineage>
        <taxon>Bacteria</taxon>
        <taxon>Bacillati</taxon>
        <taxon>Bacillota</taxon>
        <taxon>Bacilli</taxon>
        <taxon>Bacillales</taxon>
        <taxon>Listeriaceae</taxon>
        <taxon>Listeria</taxon>
    </lineage>
</organism>
<reference evidence="10 11" key="1">
    <citation type="submission" date="2020-03" db="EMBL/GenBank/DDBJ databases">
        <title>Soil Listeria distribution.</title>
        <authorList>
            <person name="Liao J."/>
            <person name="Wiedmann M."/>
        </authorList>
    </citation>
    <scope>NUCLEOTIDE SEQUENCE [LARGE SCALE GENOMIC DNA]</scope>
    <source>
        <strain evidence="10 11">FSL L7-1833</strain>
    </source>
</reference>
<dbReference type="InterPro" id="IPR025110">
    <property type="entry name" value="AMP-bd_C"/>
</dbReference>
<evidence type="ECO:0000256" key="2">
    <source>
        <dbReference type="ARBA" id="ARBA00022598"/>
    </source>
</evidence>
<dbReference type="InterPro" id="IPR044507">
    <property type="entry name" value="DltA-like"/>
</dbReference>
<name>A0A7X0WEC6_9LIST</name>
<dbReference type="InterPro" id="IPR010072">
    <property type="entry name" value="DltA"/>
</dbReference>
<dbReference type="InterPro" id="IPR045851">
    <property type="entry name" value="AMP-bd_C_sf"/>
</dbReference>
<dbReference type="AlphaFoldDB" id="A0A7X0WEC6"/>
<dbReference type="NCBIfam" id="TIGR01734">
    <property type="entry name" value="D-ala-DACP-lig"/>
    <property type="match status" value="1"/>
</dbReference>
<dbReference type="GO" id="GO:0005524">
    <property type="term" value="F:ATP binding"/>
    <property type="evidence" value="ECO:0007669"/>
    <property type="project" value="UniProtKB-KW"/>
</dbReference>
<dbReference type="Proteomes" id="UP000532866">
    <property type="component" value="Unassembled WGS sequence"/>
</dbReference>
<evidence type="ECO:0000256" key="7">
    <source>
        <dbReference type="HAMAP-Rule" id="MF_00593"/>
    </source>
</evidence>
<dbReference type="PANTHER" id="PTHR45398">
    <property type="match status" value="1"/>
</dbReference>
<dbReference type="Gene3D" id="3.30.300.30">
    <property type="match status" value="1"/>
</dbReference>
<dbReference type="GO" id="GO:0005737">
    <property type="term" value="C:cytoplasm"/>
    <property type="evidence" value="ECO:0007669"/>
    <property type="project" value="UniProtKB-SubCell"/>
</dbReference>
<evidence type="ECO:0000313" key="11">
    <source>
        <dbReference type="Proteomes" id="UP000532866"/>
    </source>
</evidence>
<comment type="caution">
    <text evidence="10">The sequence shown here is derived from an EMBL/GenBank/DDBJ whole genome shotgun (WGS) entry which is preliminary data.</text>
</comment>
<feature type="binding site" evidence="7">
    <location>
        <begin position="300"/>
        <end position="305"/>
    </location>
    <ligand>
        <name>ATP</name>
        <dbReference type="ChEBI" id="CHEBI:30616"/>
    </ligand>
</feature>
<dbReference type="InterPro" id="IPR042099">
    <property type="entry name" value="ANL_N_sf"/>
</dbReference>
<evidence type="ECO:0000259" key="8">
    <source>
        <dbReference type="Pfam" id="PF00501"/>
    </source>
</evidence>
<dbReference type="InterPro" id="IPR020845">
    <property type="entry name" value="AMP-binding_CS"/>
</dbReference>
<dbReference type="HAMAP" id="MF_00593">
    <property type="entry name" value="DltA"/>
    <property type="match status" value="1"/>
</dbReference>
<dbReference type="Gene3D" id="3.40.50.12780">
    <property type="entry name" value="N-terminal domain of ligase-like"/>
    <property type="match status" value="1"/>
</dbReference>
<evidence type="ECO:0000313" key="10">
    <source>
        <dbReference type="EMBL" id="MBC1332113.1"/>
    </source>
</evidence>
<dbReference type="Pfam" id="PF13193">
    <property type="entry name" value="AMP-binding_C"/>
    <property type="match status" value="1"/>
</dbReference>
<dbReference type="CDD" id="cd05945">
    <property type="entry name" value="DltA"/>
    <property type="match status" value="1"/>
</dbReference>
<dbReference type="InterPro" id="IPR000873">
    <property type="entry name" value="AMP-dep_synth/lig_dom"/>
</dbReference>
<evidence type="ECO:0000256" key="3">
    <source>
        <dbReference type="ARBA" id="ARBA00022741"/>
    </source>
</evidence>
<evidence type="ECO:0000256" key="4">
    <source>
        <dbReference type="ARBA" id="ARBA00022840"/>
    </source>
</evidence>
<dbReference type="UniPathway" id="UPA00556"/>
<evidence type="ECO:0000256" key="1">
    <source>
        <dbReference type="ARBA" id="ARBA00022490"/>
    </source>
</evidence>
<comment type="function">
    <text evidence="5 7">Catalyzes the first step in the D-alanylation of lipoteichoic acid (LTA), the activation of D-alanine and its transfer onto the D-alanyl carrier protein (Dcp) DltC. In an ATP-dependent two-step reaction, forms a high energy D-alanyl-AMP intermediate, followed by transfer of the D-alanyl residue as a thiol ester to the phosphopantheinyl prosthetic group of the Dcp. D-alanylation of LTA plays an important role in modulating the properties of the cell wall in Gram-positive bacteria, influencing the net charge of the cell wall.</text>
</comment>
<feature type="domain" description="AMP-binding enzyme C-terminal" evidence="9">
    <location>
        <begin position="422"/>
        <end position="500"/>
    </location>
</feature>
<dbReference type="EC" id="6.2.1.54" evidence="7"/>
<keyword evidence="2 7" id="KW-0436">Ligase</keyword>
<proteinExistence type="inferred from homology"/>
<feature type="binding site" evidence="7">
    <location>
        <position position="309"/>
    </location>
    <ligand>
        <name>D-alanine</name>
        <dbReference type="ChEBI" id="CHEBI:57416"/>
    </ligand>
</feature>
<keyword evidence="1 7" id="KW-0963">Cytoplasm</keyword>
<evidence type="ECO:0000256" key="5">
    <source>
        <dbReference type="ARBA" id="ARBA00054605"/>
    </source>
</evidence>
<dbReference type="NCBIfam" id="TIGR01733">
    <property type="entry name" value="AA-adenyl-dom"/>
    <property type="match status" value="1"/>
</dbReference>
<dbReference type="EMBL" id="JAAROL010000003">
    <property type="protein sequence ID" value="MBC1332113.1"/>
    <property type="molecule type" value="Genomic_DNA"/>
</dbReference>
<feature type="binding site" evidence="7">
    <location>
        <position position="500"/>
    </location>
    <ligand>
        <name>D-alanine</name>
        <dbReference type="ChEBI" id="CHEBI:57416"/>
    </ligand>
</feature>
<feature type="binding site" evidence="7">
    <location>
        <position position="500"/>
    </location>
    <ligand>
        <name>ATP</name>
        <dbReference type="ChEBI" id="CHEBI:30616"/>
    </ligand>
</feature>
<dbReference type="PROSITE" id="PS00455">
    <property type="entry name" value="AMP_BINDING"/>
    <property type="match status" value="1"/>
</dbReference>
<evidence type="ECO:0000256" key="6">
    <source>
        <dbReference type="ARBA" id="ARBA00061336"/>
    </source>
</evidence>
<dbReference type="PANTHER" id="PTHR45398:SF1">
    <property type="entry name" value="ENZYME, PUTATIVE (JCVI)-RELATED"/>
    <property type="match status" value="1"/>
</dbReference>